<dbReference type="Pfam" id="PF18299">
    <property type="entry name" value="R2K_2"/>
    <property type="match status" value="1"/>
</dbReference>
<feature type="non-terminal residue" evidence="2">
    <location>
        <position position="1"/>
    </location>
</feature>
<comment type="caution">
    <text evidence="2">The sequence shown here is derived from an EMBL/GenBank/DDBJ whole genome shotgun (WGS) entry which is preliminary data.</text>
</comment>
<evidence type="ECO:0000313" key="3">
    <source>
        <dbReference type="Proteomes" id="UP000594342"/>
    </source>
</evidence>
<accession>A0A5K0UAI7</accession>
<organism evidence="2 3">
    <name type="scientific">Yasminevirus sp. GU-2018</name>
    <dbReference type="NCBI Taxonomy" id="2420051"/>
    <lineage>
        <taxon>Viruses</taxon>
        <taxon>Varidnaviria</taxon>
        <taxon>Bamfordvirae</taxon>
        <taxon>Nucleocytoviricota</taxon>
        <taxon>Megaviricetes</taxon>
        <taxon>Imitervirales</taxon>
        <taxon>Mimiviridae</taxon>
        <taxon>Klosneuvirinae</taxon>
        <taxon>Yasminevirus</taxon>
        <taxon>Yasminevirus saudimassiliense</taxon>
    </lineage>
</organism>
<feature type="domain" description="ATP-grasp" evidence="1">
    <location>
        <begin position="137"/>
        <end position="293"/>
    </location>
</feature>
<gene>
    <name evidence="2" type="ORF">YASMINEVIRUS_1570</name>
</gene>
<reference evidence="2 3" key="1">
    <citation type="submission" date="2018-10" db="EMBL/GenBank/DDBJ databases">
        <authorList>
            <consortium name="IHU Genomes"/>
        </authorList>
    </citation>
    <scope>NUCLEOTIDE SEQUENCE [LARGE SCALE GENOMIC DNA]</scope>
    <source>
        <strain evidence="2 3">A1</strain>
    </source>
</reference>
<keyword evidence="3" id="KW-1185">Reference proteome</keyword>
<dbReference type="InterPro" id="IPR041261">
    <property type="entry name" value="R2K_2"/>
</dbReference>
<protein>
    <recommendedName>
        <fullName evidence="1">ATP-grasp domain-containing protein</fullName>
    </recommendedName>
</protein>
<sequence>LNQKPVIYRKCVFCINTITFKANFYFNIMSDTVSNIVSDTMTDTVNNTVDCSKNETSKAKKFVVVQKEWDEEDDKELHDYLRETYPTYRIFSKDEILELDPDSIVALFCDTSIFQQYLRENNVYEMFETYPTSLEMFYKRNIKTIKATDLTNTNVTGDFNYFVKPVTNDKSFNGTLITSAFERDYIIEKIEESAKTLDVYIYHCEEVKFVNEYRVFVVDGVSLGIADSTEFLIDEKDRRNVTPPDSFVDEVLKNLQYSHCVVDIAMKDNGEWCVIEVNPPYATMSYGFPIDKYFEFCKKSWDYLVSRRIK</sequence>
<proteinExistence type="predicted"/>
<dbReference type="EMBL" id="UPSH01000002">
    <property type="protein sequence ID" value="VBB19038.1"/>
    <property type="molecule type" value="Genomic_DNA"/>
</dbReference>
<dbReference type="Proteomes" id="UP000594342">
    <property type="component" value="Unassembled WGS sequence"/>
</dbReference>
<dbReference type="SUPFAM" id="SSF56059">
    <property type="entry name" value="Glutathione synthetase ATP-binding domain-like"/>
    <property type="match status" value="1"/>
</dbReference>
<name>A0A5K0UAI7_9VIRU</name>
<evidence type="ECO:0000259" key="1">
    <source>
        <dbReference type="Pfam" id="PF18299"/>
    </source>
</evidence>
<evidence type="ECO:0000313" key="2">
    <source>
        <dbReference type="EMBL" id="VBB19038.1"/>
    </source>
</evidence>